<name>A0ABV5WC52_9BACI</name>
<reference evidence="1 2" key="1">
    <citation type="submission" date="2024-09" db="EMBL/GenBank/DDBJ databases">
        <authorList>
            <person name="Sun Q."/>
            <person name="Mori K."/>
        </authorList>
    </citation>
    <scope>NUCLEOTIDE SEQUENCE [LARGE SCALE GENOMIC DNA]</scope>
    <source>
        <strain evidence="1 2">JCM 11201</strain>
    </source>
</reference>
<comment type="caution">
    <text evidence="1">The sequence shown here is derived from an EMBL/GenBank/DDBJ whole genome shotgun (WGS) entry which is preliminary data.</text>
</comment>
<protein>
    <submittedName>
        <fullName evidence="1">Uncharacterized protein</fullName>
    </submittedName>
</protein>
<keyword evidence="2" id="KW-1185">Reference proteome</keyword>
<evidence type="ECO:0000313" key="1">
    <source>
        <dbReference type="EMBL" id="MFB9758174.1"/>
    </source>
</evidence>
<gene>
    <name evidence="1" type="ORF">ACFFMS_06495</name>
</gene>
<evidence type="ECO:0000313" key="2">
    <source>
        <dbReference type="Proteomes" id="UP001589609"/>
    </source>
</evidence>
<dbReference type="EMBL" id="JBHMAF010000020">
    <property type="protein sequence ID" value="MFB9758174.1"/>
    <property type="molecule type" value="Genomic_DNA"/>
</dbReference>
<dbReference type="Proteomes" id="UP001589609">
    <property type="component" value="Unassembled WGS sequence"/>
</dbReference>
<accession>A0ABV5WC52</accession>
<proteinExistence type="predicted"/>
<organism evidence="1 2">
    <name type="scientific">Ectobacillus funiculus</name>
    <dbReference type="NCBI Taxonomy" id="137993"/>
    <lineage>
        <taxon>Bacteria</taxon>
        <taxon>Bacillati</taxon>
        <taxon>Bacillota</taxon>
        <taxon>Bacilli</taxon>
        <taxon>Bacillales</taxon>
        <taxon>Bacillaceae</taxon>
        <taxon>Ectobacillus</taxon>
    </lineage>
</organism>
<dbReference type="RefSeq" id="WP_379948426.1">
    <property type="nucleotide sequence ID" value="NZ_JBHMAF010000020.1"/>
</dbReference>
<sequence>MIDSAIDTFEKRFYQETYHQLSSKTRARLDALLESHDKQESDEEESNILTFRLNMEQRIPIKLKVS</sequence>